<dbReference type="InterPro" id="IPR040389">
    <property type="entry name" value="SMR"/>
</dbReference>
<dbReference type="AlphaFoldDB" id="A0AAD4P2T5"/>
<sequence length="65" mass="7453">MEVEKGCSTPKEQEFKIPAAVECPPPPRKKKERRERKTEPSLSEYFQSPELEKFFAAGDAPSRQT</sequence>
<dbReference type="GO" id="GO:0032875">
    <property type="term" value="P:regulation of DNA endoreduplication"/>
    <property type="evidence" value="ECO:0007669"/>
    <property type="project" value="InterPro"/>
</dbReference>
<dbReference type="GO" id="GO:0005634">
    <property type="term" value="C:nucleus"/>
    <property type="evidence" value="ECO:0007669"/>
    <property type="project" value="TreeGrafter"/>
</dbReference>
<dbReference type="Proteomes" id="UP001190926">
    <property type="component" value="Unassembled WGS sequence"/>
</dbReference>
<keyword evidence="5" id="KW-1185">Reference proteome</keyword>
<reference evidence="4 5" key="1">
    <citation type="journal article" date="2021" name="Nat. Commun.">
        <title>Incipient diploidization of the medicinal plant Perilla within 10,000 years.</title>
        <authorList>
            <person name="Zhang Y."/>
            <person name="Shen Q."/>
            <person name="Leng L."/>
            <person name="Zhang D."/>
            <person name="Chen S."/>
            <person name="Shi Y."/>
            <person name="Ning Z."/>
            <person name="Chen S."/>
        </authorList>
    </citation>
    <scope>NUCLEOTIDE SEQUENCE [LARGE SCALE GENOMIC DNA]</scope>
    <source>
        <strain evidence="5">cv. PC099</strain>
    </source>
</reference>
<protein>
    <submittedName>
        <fullName evidence="4">Uncharacterized protein</fullName>
    </submittedName>
</protein>
<feature type="region of interest" description="Disordered" evidence="3">
    <location>
        <begin position="1"/>
        <end position="49"/>
    </location>
</feature>
<evidence type="ECO:0000256" key="3">
    <source>
        <dbReference type="SAM" id="MobiDB-lite"/>
    </source>
</evidence>
<name>A0AAD4P2T5_PERFH</name>
<comment type="caution">
    <text evidence="4">The sequence shown here is derived from an EMBL/GenBank/DDBJ whole genome shotgun (WGS) entry which is preliminary data.</text>
</comment>
<evidence type="ECO:0000313" key="5">
    <source>
        <dbReference type="Proteomes" id="UP001190926"/>
    </source>
</evidence>
<evidence type="ECO:0000313" key="4">
    <source>
        <dbReference type="EMBL" id="KAH6824828.1"/>
    </source>
</evidence>
<dbReference type="EMBL" id="SDAM02000322">
    <property type="protein sequence ID" value="KAH6824828.1"/>
    <property type="molecule type" value="Genomic_DNA"/>
</dbReference>
<keyword evidence="1" id="KW-0649">Protein kinase inhibitor</keyword>
<proteinExistence type="predicted"/>
<evidence type="ECO:0000256" key="2">
    <source>
        <dbReference type="ARBA" id="ARBA00023306"/>
    </source>
</evidence>
<gene>
    <name evidence="4" type="ORF">C2S53_010903</name>
</gene>
<evidence type="ECO:0000256" key="1">
    <source>
        <dbReference type="ARBA" id="ARBA00023013"/>
    </source>
</evidence>
<dbReference type="GO" id="GO:0004860">
    <property type="term" value="F:protein kinase inhibitor activity"/>
    <property type="evidence" value="ECO:0007669"/>
    <property type="project" value="UniProtKB-KW"/>
</dbReference>
<accession>A0AAD4P2T5</accession>
<organism evidence="4 5">
    <name type="scientific">Perilla frutescens var. hirtella</name>
    <name type="common">Perilla citriodora</name>
    <name type="synonym">Perilla setoyensis</name>
    <dbReference type="NCBI Taxonomy" id="608512"/>
    <lineage>
        <taxon>Eukaryota</taxon>
        <taxon>Viridiplantae</taxon>
        <taxon>Streptophyta</taxon>
        <taxon>Embryophyta</taxon>
        <taxon>Tracheophyta</taxon>
        <taxon>Spermatophyta</taxon>
        <taxon>Magnoliopsida</taxon>
        <taxon>eudicotyledons</taxon>
        <taxon>Gunneridae</taxon>
        <taxon>Pentapetalae</taxon>
        <taxon>asterids</taxon>
        <taxon>lamiids</taxon>
        <taxon>Lamiales</taxon>
        <taxon>Lamiaceae</taxon>
        <taxon>Nepetoideae</taxon>
        <taxon>Elsholtzieae</taxon>
        <taxon>Perilla</taxon>
    </lineage>
</organism>
<dbReference type="PANTHER" id="PTHR33142">
    <property type="entry name" value="CYCLIN-DEPENDENT PROTEIN KINASE INHIBITOR SMR13"/>
    <property type="match status" value="1"/>
</dbReference>
<dbReference type="PANTHER" id="PTHR33142:SF15">
    <property type="entry name" value="CYCLIN-DEPENDENT PROTEIN KINASE INHIBITOR SMR4"/>
    <property type="match status" value="1"/>
</dbReference>
<keyword evidence="2" id="KW-0131">Cell cycle</keyword>